<organism evidence="9 10">
    <name type="scientific">Sporichthya brevicatena</name>
    <dbReference type="NCBI Taxonomy" id="171442"/>
    <lineage>
        <taxon>Bacteria</taxon>
        <taxon>Bacillati</taxon>
        <taxon>Actinomycetota</taxon>
        <taxon>Actinomycetes</taxon>
        <taxon>Sporichthyales</taxon>
        <taxon>Sporichthyaceae</taxon>
        <taxon>Sporichthya</taxon>
    </lineage>
</organism>
<feature type="domain" description="VTT" evidence="8">
    <location>
        <begin position="37"/>
        <end position="161"/>
    </location>
</feature>
<feature type="transmembrane region" description="Helical" evidence="7">
    <location>
        <begin position="19"/>
        <end position="37"/>
    </location>
</feature>
<keyword evidence="6 7" id="KW-0472">Membrane</keyword>
<reference evidence="9 10" key="1">
    <citation type="journal article" date="2019" name="Int. J. Syst. Evol. Microbiol.">
        <title>The Global Catalogue of Microorganisms (GCM) 10K type strain sequencing project: providing services to taxonomists for standard genome sequencing and annotation.</title>
        <authorList>
            <consortium name="The Broad Institute Genomics Platform"/>
            <consortium name="The Broad Institute Genome Sequencing Center for Infectious Disease"/>
            <person name="Wu L."/>
            <person name="Ma J."/>
        </authorList>
    </citation>
    <scope>NUCLEOTIDE SEQUENCE [LARGE SCALE GENOMIC DNA]</scope>
    <source>
        <strain evidence="9 10">JCM 10671</strain>
    </source>
</reference>
<comment type="caution">
    <text evidence="9">The sequence shown here is derived from an EMBL/GenBank/DDBJ whole genome shotgun (WGS) entry which is preliminary data.</text>
</comment>
<name>A0ABN1GFW3_9ACTN</name>
<evidence type="ECO:0000256" key="3">
    <source>
        <dbReference type="ARBA" id="ARBA00022475"/>
    </source>
</evidence>
<sequence>MDSLDDVVSRLESALGSPWGLLVILAVCIVDGFFPVVPSETLVISGGVLAAQDELPLSGVMAVALIGAITGDHISYLIGRKVGKPFVDRLARRPGIAKLRDNAQAQLGKRGGPALIVLRFVPGGRTISTALSGILHFPLRKFTPYVCAGGVLWALQASLLGFFAGNLIHDNYLLAVTVGIVASVVLALGIEFTRHKLLARRRRAA</sequence>
<gene>
    <name evidence="9" type="ORF">GCM10009547_10870</name>
</gene>
<dbReference type="InterPro" id="IPR032818">
    <property type="entry name" value="DedA-like"/>
</dbReference>
<dbReference type="EMBL" id="BAAAHE010000008">
    <property type="protein sequence ID" value="GAA0610654.1"/>
    <property type="molecule type" value="Genomic_DNA"/>
</dbReference>
<evidence type="ECO:0000256" key="2">
    <source>
        <dbReference type="ARBA" id="ARBA00010792"/>
    </source>
</evidence>
<keyword evidence="3 7" id="KW-1003">Cell membrane</keyword>
<keyword evidence="10" id="KW-1185">Reference proteome</keyword>
<evidence type="ECO:0000256" key="5">
    <source>
        <dbReference type="ARBA" id="ARBA00022989"/>
    </source>
</evidence>
<keyword evidence="4 7" id="KW-0812">Transmembrane</keyword>
<comment type="similarity">
    <text evidence="2 7">Belongs to the DedA family.</text>
</comment>
<feature type="transmembrane region" description="Helical" evidence="7">
    <location>
        <begin position="57"/>
        <end position="79"/>
    </location>
</feature>
<evidence type="ECO:0000313" key="10">
    <source>
        <dbReference type="Proteomes" id="UP001500957"/>
    </source>
</evidence>
<feature type="transmembrane region" description="Helical" evidence="7">
    <location>
        <begin position="171"/>
        <end position="193"/>
    </location>
</feature>
<evidence type="ECO:0000256" key="1">
    <source>
        <dbReference type="ARBA" id="ARBA00004651"/>
    </source>
</evidence>
<keyword evidence="5 7" id="KW-1133">Transmembrane helix</keyword>
<comment type="subcellular location">
    <subcellularLocation>
        <location evidence="1 7">Cell membrane</location>
        <topology evidence="1 7">Multi-pass membrane protein</topology>
    </subcellularLocation>
</comment>
<accession>A0ABN1GFW3</accession>
<protein>
    <submittedName>
        <fullName evidence="9">VTT domain-containing protein</fullName>
    </submittedName>
</protein>
<dbReference type="PANTHER" id="PTHR30353">
    <property type="entry name" value="INNER MEMBRANE PROTEIN DEDA-RELATED"/>
    <property type="match status" value="1"/>
</dbReference>
<feature type="transmembrane region" description="Helical" evidence="7">
    <location>
        <begin position="142"/>
        <end position="165"/>
    </location>
</feature>
<dbReference type="PANTHER" id="PTHR30353:SF0">
    <property type="entry name" value="TRANSMEMBRANE PROTEIN"/>
    <property type="match status" value="1"/>
</dbReference>
<evidence type="ECO:0000256" key="4">
    <source>
        <dbReference type="ARBA" id="ARBA00022692"/>
    </source>
</evidence>
<evidence type="ECO:0000313" key="9">
    <source>
        <dbReference type="EMBL" id="GAA0610654.1"/>
    </source>
</evidence>
<dbReference type="Proteomes" id="UP001500957">
    <property type="component" value="Unassembled WGS sequence"/>
</dbReference>
<proteinExistence type="inferred from homology"/>
<dbReference type="Pfam" id="PF09335">
    <property type="entry name" value="VTT_dom"/>
    <property type="match status" value="1"/>
</dbReference>
<evidence type="ECO:0000256" key="7">
    <source>
        <dbReference type="RuleBase" id="RU367016"/>
    </source>
</evidence>
<dbReference type="InterPro" id="IPR032816">
    <property type="entry name" value="VTT_dom"/>
</dbReference>
<evidence type="ECO:0000256" key="6">
    <source>
        <dbReference type="ARBA" id="ARBA00023136"/>
    </source>
</evidence>
<dbReference type="RefSeq" id="WP_344602437.1">
    <property type="nucleotide sequence ID" value="NZ_BAAAHE010000008.1"/>
</dbReference>
<evidence type="ECO:0000259" key="8">
    <source>
        <dbReference type="Pfam" id="PF09335"/>
    </source>
</evidence>